<dbReference type="Proteomes" id="UP000051574">
    <property type="component" value="Unassembled WGS sequence"/>
</dbReference>
<accession>A0A0T6BAG2</accession>
<evidence type="ECO:0000313" key="2">
    <source>
        <dbReference type="Proteomes" id="UP000051574"/>
    </source>
</evidence>
<name>A0A0T6BAG2_9SCAR</name>
<proteinExistence type="predicted"/>
<reference evidence="1 2" key="1">
    <citation type="submission" date="2015-09" db="EMBL/GenBank/DDBJ databases">
        <title>Draft genome of the scarab beetle Oryctes borbonicus.</title>
        <authorList>
            <person name="Meyer J.M."/>
            <person name="Markov G.V."/>
            <person name="Baskaran P."/>
            <person name="Herrmann M."/>
            <person name="Sommer R.J."/>
            <person name="Roedelsperger C."/>
        </authorList>
    </citation>
    <scope>NUCLEOTIDE SEQUENCE [LARGE SCALE GENOMIC DNA]</scope>
    <source>
        <strain evidence="1">OB123</strain>
        <tissue evidence="1">Whole animal</tissue>
    </source>
</reference>
<sequence>KQQAKTLQQQSNEMNVKVIRRRSEKKEHKFNCSRCNTQHGINKCPAFEKKCHNYGKFNHFAVACKMRKKGNNDKLDVKGSKNSEKVKELNLESSSSADESEISFSIEKLNEIKSENHEKTCWSRTIFINGKPVIFKMDIGADVNVLPLAKYLELSQDNKLLPSKSKIIAYGGYHVTVEGVVELLCIPERRDPVKLTFFVIDTISSSISSLITCIQLNLISRVNDLGVVQNEINANSETLEKKKDFISQNTKIFKGL</sequence>
<dbReference type="OrthoDB" id="6780370at2759"/>
<protein>
    <recommendedName>
        <fullName evidence="3">Peptidase A2 domain-containing protein</fullName>
    </recommendedName>
</protein>
<organism evidence="1 2">
    <name type="scientific">Oryctes borbonicus</name>
    <dbReference type="NCBI Taxonomy" id="1629725"/>
    <lineage>
        <taxon>Eukaryota</taxon>
        <taxon>Metazoa</taxon>
        <taxon>Ecdysozoa</taxon>
        <taxon>Arthropoda</taxon>
        <taxon>Hexapoda</taxon>
        <taxon>Insecta</taxon>
        <taxon>Pterygota</taxon>
        <taxon>Neoptera</taxon>
        <taxon>Endopterygota</taxon>
        <taxon>Coleoptera</taxon>
        <taxon>Polyphaga</taxon>
        <taxon>Scarabaeiformia</taxon>
        <taxon>Scarabaeidae</taxon>
        <taxon>Dynastinae</taxon>
        <taxon>Oryctes</taxon>
    </lineage>
</organism>
<comment type="caution">
    <text evidence="1">The sequence shown here is derived from an EMBL/GenBank/DDBJ whole genome shotgun (WGS) entry which is preliminary data.</text>
</comment>
<evidence type="ECO:0000313" key="1">
    <source>
        <dbReference type="EMBL" id="KRT84328.1"/>
    </source>
</evidence>
<keyword evidence="2" id="KW-1185">Reference proteome</keyword>
<gene>
    <name evidence="1" type="ORF">AMK59_2496</name>
</gene>
<feature type="non-terminal residue" evidence="1">
    <location>
        <position position="1"/>
    </location>
</feature>
<evidence type="ECO:0008006" key="3">
    <source>
        <dbReference type="Google" id="ProtNLM"/>
    </source>
</evidence>
<dbReference type="AlphaFoldDB" id="A0A0T6BAG2"/>
<dbReference type="EMBL" id="LJIG01002612">
    <property type="protein sequence ID" value="KRT84328.1"/>
    <property type="molecule type" value="Genomic_DNA"/>
</dbReference>